<evidence type="ECO:0000313" key="8">
    <source>
        <dbReference type="Proteomes" id="UP000708208"/>
    </source>
</evidence>
<evidence type="ECO:0000256" key="2">
    <source>
        <dbReference type="ARBA" id="ARBA00022692"/>
    </source>
</evidence>
<dbReference type="InterPro" id="IPR020846">
    <property type="entry name" value="MFS_dom"/>
</dbReference>
<evidence type="ECO:0000256" key="3">
    <source>
        <dbReference type="ARBA" id="ARBA00022989"/>
    </source>
</evidence>
<dbReference type="PROSITE" id="PS00216">
    <property type="entry name" value="SUGAR_TRANSPORT_1"/>
    <property type="match status" value="1"/>
</dbReference>
<keyword evidence="8" id="KW-1185">Reference proteome</keyword>
<feature type="transmembrane region" description="Helical" evidence="5">
    <location>
        <begin position="61"/>
        <end position="81"/>
    </location>
</feature>
<dbReference type="GO" id="GO:0022857">
    <property type="term" value="F:transmembrane transporter activity"/>
    <property type="evidence" value="ECO:0007669"/>
    <property type="project" value="InterPro"/>
</dbReference>
<comment type="subcellular location">
    <subcellularLocation>
        <location evidence="1">Membrane</location>
        <topology evidence="1">Multi-pass membrane protein</topology>
    </subcellularLocation>
</comment>
<dbReference type="PROSITE" id="PS50850">
    <property type="entry name" value="MFS"/>
    <property type="match status" value="1"/>
</dbReference>
<dbReference type="Proteomes" id="UP000708208">
    <property type="component" value="Unassembled WGS sequence"/>
</dbReference>
<feature type="non-terminal residue" evidence="7">
    <location>
        <position position="84"/>
    </location>
</feature>
<accession>A0A8J2LDM5</accession>
<feature type="transmembrane region" description="Helical" evidence="5">
    <location>
        <begin position="37"/>
        <end position="55"/>
    </location>
</feature>
<reference evidence="7" key="1">
    <citation type="submission" date="2021-06" db="EMBL/GenBank/DDBJ databases">
        <authorList>
            <person name="Hodson N. C."/>
            <person name="Mongue J. A."/>
            <person name="Jaron S. K."/>
        </authorList>
    </citation>
    <scope>NUCLEOTIDE SEQUENCE</scope>
</reference>
<keyword evidence="2 5" id="KW-0812">Transmembrane</keyword>
<gene>
    <name evidence="7" type="ORF">AFUS01_LOCUS31235</name>
</gene>
<organism evidence="7 8">
    <name type="scientific">Allacma fusca</name>
    <dbReference type="NCBI Taxonomy" id="39272"/>
    <lineage>
        <taxon>Eukaryota</taxon>
        <taxon>Metazoa</taxon>
        <taxon>Ecdysozoa</taxon>
        <taxon>Arthropoda</taxon>
        <taxon>Hexapoda</taxon>
        <taxon>Collembola</taxon>
        <taxon>Symphypleona</taxon>
        <taxon>Sminthuridae</taxon>
        <taxon>Allacma</taxon>
    </lineage>
</organism>
<feature type="non-terminal residue" evidence="7">
    <location>
        <position position="1"/>
    </location>
</feature>
<evidence type="ECO:0000313" key="7">
    <source>
        <dbReference type="EMBL" id="CAG7820864.1"/>
    </source>
</evidence>
<keyword evidence="3 5" id="KW-1133">Transmembrane helix</keyword>
<comment type="caution">
    <text evidence="7">The sequence shown here is derived from an EMBL/GenBank/DDBJ whole genome shotgun (WGS) entry which is preliminary data.</text>
</comment>
<dbReference type="GO" id="GO:0016020">
    <property type="term" value="C:membrane"/>
    <property type="evidence" value="ECO:0007669"/>
    <property type="project" value="UniProtKB-SubCell"/>
</dbReference>
<sequence length="84" mass="9040">VTLEQESLIASIVTLGAVVAGPVTGYGVERFGRRKTMLMLTLPFVAGWLMIFWAQDVPMIYLGRLVTGFCGGAFTLAAPIFTAE</sequence>
<evidence type="ECO:0000259" key="6">
    <source>
        <dbReference type="PROSITE" id="PS50850"/>
    </source>
</evidence>
<dbReference type="EMBL" id="CAJVCH010492446">
    <property type="protein sequence ID" value="CAG7820864.1"/>
    <property type="molecule type" value="Genomic_DNA"/>
</dbReference>
<dbReference type="InterPro" id="IPR005829">
    <property type="entry name" value="Sugar_transporter_CS"/>
</dbReference>
<dbReference type="OrthoDB" id="6612291at2759"/>
<dbReference type="InterPro" id="IPR005828">
    <property type="entry name" value="MFS_sugar_transport-like"/>
</dbReference>
<dbReference type="AlphaFoldDB" id="A0A8J2LDM5"/>
<keyword evidence="4 5" id="KW-0472">Membrane</keyword>
<evidence type="ECO:0000256" key="1">
    <source>
        <dbReference type="ARBA" id="ARBA00004141"/>
    </source>
</evidence>
<evidence type="ECO:0000256" key="4">
    <source>
        <dbReference type="ARBA" id="ARBA00023136"/>
    </source>
</evidence>
<dbReference type="PANTHER" id="PTHR48021">
    <property type="match status" value="1"/>
</dbReference>
<proteinExistence type="predicted"/>
<name>A0A8J2LDM5_9HEXA</name>
<dbReference type="Pfam" id="PF00083">
    <property type="entry name" value="Sugar_tr"/>
    <property type="match status" value="1"/>
</dbReference>
<evidence type="ECO:0000256" key="5">
    <source>
        <dbReference type="SAM" id="Phobius"/>
    </source>
</evidence>
<dbReference type="InterPro" id="IPR050549">
    <property type="entry name" value="MFS_Trehalose_Transporter"/>
</dbReference>
<protein>
    <recommendedName>
        <fullName evidence="6">Major facilitator superfamily (MFS) profile domain-containing protein</fullName>
    </recommendedName>
</protein>
<dbReference type="PANTHER" id="PTHR48021:SF1">
    <property type="entry name" value="GH07001P-RELATED"/>
    <property type="match status" value="1"/>
</dbReference>
<feature type="domain" description="Major facilitator superfamily (MFS) profile" evidence="6">
    <location>
        <begin position="1"/>
        <end position="84"/>
    </location>
</feature>
<feature type="transmembrane region" description="Helical" evidence="5">
    <location>
        <begin position="6"/>
        <end position="25"/>
    </location>
</feature>